<evidence type="ECO:0000256" key="8">
    <source>
        <dbReference type="ARBA" id="ARBA00022982"/>
    </source>
</evidence>
<keyword evidence="7" id="KW-0479">Metal-binding</keyword>
<dbReference type="GO" id="GO:0009055">
    <property type="term" value="F:electron transfer activity"/>
    <property type="evidence" value="ECO:0007669"/>
    <property type="project" value="InterPro"/>
</dbReference>
<organism evidence="15 16">
    <name type="scientific">Microvirga alba</name>
    <dbReference type="NCBI Taxonomy" id="2791025"/>
    <lineage>
        <taxon>Bacteria</taxon>
        <taxon>Pseudomonadati</taxon>
        <taxon>Pseudomonadota</taxon>
        <taxon>Alphaproteobacteria</taxon>
        <taxon>Hyphomicrobiales</taxon>
        <taxon>Methylobacteriaceae</taxon>
        <taxon>Microvirga</taxon>
    </lineage>
</organism>
<feature type="transmembrane region" description="Helical" evidence="13">
    <location>
        <begin position="12"/>
        <end position="30"/>
    </location>
</feature>
<keyword evidence="8" id="KW-0249">Electron transport</keyword>
<evidence type="ECO:0000256" key="6">
    <source>
        <dbReference type="ARBA" id="ARBA00022692"/>
    </source>
</evidence>
<comment type="similarity">
    <text evidence="12">Belongs to the cytochrome b561 family.</text>
</comment>
<dbReference type="Pfam" id="PF01292">
    <property type="entry name" value="Ni_hydr_CYTB"/>
    <property type="match status" value="1"/>
</dbReference>
<keyword evidence="10" id="KW-0408">Iron</keyword>
<dbReference type="GO" id="GO:0022904">
    <property type="term" value="P:respiratory electron transport chain"/>
    <property type="evidence" value="ECO:0007669"/>
    <property type="project" value="InterPro"/>
</dbReference>
<dbReference type="GO" id="GO:0046872">
    <property type="term" value="F:metal ion binding"/>
    <property type="evidence" value="ECO:0007669"/>
    <property type="project" value="UniProtKB-KW"/>
</dbReference>
<comment type="caution">
    <text evidence="15">The sequence shown here is derived from an EMBL/GenBank/DDBJ whole genome shotgun (WGS) entry which is preliminary data.</text>
</comment>
<evidence type="ECO:0000313" key="15">
    <source>
        <dbReference type="EMBL" id="MBF9233277.1"/>
    </source>
</evidence>
<keyword evidence="11 13" id="KW-0472">Membrane</keyword>
<evidence type="ECO:0000256" key="10">
    <source>
        <dbReference type="ARBA" id="ARBA00023004"/>
    </source>
</evidence>
<accession>A0A931BLJ6</accession>
<evidence type="ECO:0000256" key="7">
    <source>
        <dbReference type="ARBA" id="ARBA00022723"/>
    </source>
</evidence>
<protein>
    <submittedName>
        <fullName evidence="15">Cytochrome b</fullName>
    </submittedName>
</protein>
<dbReference type="EMBL" id="JADQDO010000002">
    <property type="protein sequence ID" value="MBF9233277.1"/>
    <property type="molecule type" value="Genomic_DNA"/>
</dbReference>
<dbReference type="Proteomes" id="UP000599312">
    <property type="component" value="Unassembled WGS sequence"/>
</dbReference>
<evidence type="ECO:0000256" key="4">
    <source>
        <dbReference type="ARBA" id="ARBA00022475"/>
    </source>
</evidence>
<evidence type="ECO:0000256" key="2">
    <source>
        <dbReference type="ARBA" id="ARBA00004651"/>
    </source>
</evidence>
<evidence type="ECO:0000313" key="16">
    <source>
        <dbReference type="Proteomes" id="UP000599312"/>
    </source>
</evidence>
<evidence type="ECO:0000256" key="12">
    <source>
        <dbReference type="ARBA" id="ARBA00037975"/>
    </source>
</evidence>
<dbReference type="PANTHER" id="PTHR30529:SF3">
    <property type="entry name" value="CYTOCHROME B561 HOMOLOG 1"/>
    <property type="match status" value="1"/>
</dbReference>
<feature type="domain" description="Cytochrome b561 bacterial/Ni-hydrogenase" evidence="14">
    <location>
        <begin position="7"/>
        <end position="169"/>
    </location>
</feature>
<keyword evidence="16" id="KW-1185">Reference proteome</keyword>
<name>A0A931BLJ6_9HYPH</name>
<comment type="cofactor">
    <cofactor evidence="1">
        <name>heme b</name>
        <dbReference type="ChEBI" id="CHEBI:60344"/>
    </cofactor>
</comment>
<evidence type="ECO:0000259" key="14">
    <source>
        <dbReference type="Pfam" id="PF01292"/>
    </source>
</evidence>
<dbReference type="InterPro" id="IPR052168">
    <property type="entry name" value="Cytochrome_b561_oxidase"/>
</dbReference>
<feature type="transmembrane region" description="Helical" evidence="13">
    <location>
        <begin position="84"/>
        <end position="104"/>
    </location>
</feature>
<dbReference type="AlphaFoldDB" id="A0A931BLJ6"/>
<keyword evidence="9 13" id="KW-1133">Transmembrane helix</keyword>
<evidence type="ECO:0000256" key="13">
    <source>
        <dbReference type="SAM" id="Phobius"/>
    </source>
</evidence>
<dbReference type="InterPro" id="IPR011577">
    <property type="entry name" value="Cyt_b561_bac/Ni-Hgenase"/>
</dbReference>
<dbReference type="Gene3D" id="1.20.950.20">
    <property type="entry name" value="Transmembrane di-heme cytochromes, Chain C"/>
    <property type="match status" value="1"/>
</dbReference>
<evidence type="ECO:0000256" key="11">
    <source>
        <dbReference type="ARBA" id="ARBA00023136"/>
    </source>
</evidence>
<evidence type="ECO:0000256" key="1">
    <source>
        <dbReference type="ARBA" id="ARBA00001970"/>
    </source>
</evidence>
<keyword evidence="5" id="KW-0349">Heme</keyword>
<dbReference type="PANTHER" id="PTHR30529">
    <property type="entry name" value="CYTOCHROME B561"/>
    <property type="match status" value="1"/>
</dbReference>
<gene>
    <name evidence="15" type="ORF">I2H38_07760</name>
</gene>
<keyword evidence="6 13" id="KW-0812">Transmembrane</keyword>
<evidence type="ECO:0000256" key="3">
    <source>
        <dbReference type="ARBA" id="ARBA00022448"/>
    </source>
</evidence>
<feature type="transmembrane region" description="Helical" evidence="13">
    <location>
        <begin position="141"/>
        <end position="161"/>
    </location>
</feature>
<sequence>MEVPVTRYPRALVVLHWLVALLIVAAWFTGEGGRSVRVNPPVLHFAFGLSVLALVVPRLAIRLVRGAPALPETMSPLMKAAAKLGHGVFYLFMIGLPLSGWYAASRMGVPVSILGYTLPNLTSAVQGPAGLIGDLHEKGGTIILILAGLHVLIALWHHFVLRDGLLKRMSFSA</sequence>
<proteinExistence type="inferred from homology"/>
<keyword evidence="3" id="KW-0813">Transport</keyword>
<dbReference type="GO" id="GO:0020037">
    <property type="term" value="F:heme binding"/>
    <property type="evidence" value="ECO:0007669"/>
    <property type="project" value="TreeGrafter"/>
</dbReference>
<keyword evidence="4" id="KW-1003">Cell membrane</keyword>
<reference evidence="15" key="1">
    <citation type="submission" date="2020-11" db="EMBL/GenBank/DDBJ databases">
        <authorList>
            <person name="Kim M.K."/>
        </authorList>
    </citation>
    <scope>NUCLEOTIDE SEQUENCE</scope>
    <source>
        <strain evidence="15">BT350</strain>
    </source>
</reference>
<dbReference type="GO" id="GO:0005886">
    <property type="term" value="C:plasma membrane"/>
    <property type="evidence" value="ECO:0007669"/>
    <property type="project" value="UniProtKB-SubCell"/>
</dbReference>
<dbReference type="InterPro" id="IPR016174">
    <property type="entry name" value="Di-haem_cyt_TM"/>
</dbReference>
<comment type="subcellular location">
    <subcellularLocation>
        <location evidence="2">Cell membrane</location>
        <topology evidence="2">Multi-pass membrane protein</topology>
    </subcellularLocation>
</comment>
<dbReference type="SUPFAM" id="SSF81342">
    <property type="entry name" value="Transmembrane di-heme cytochromes"/>
    <property type="match status" value="1"/>
</dbReference>
<feature type="transmembrane region" description="Helical" evidence="13">
    <location>
        <begin position="42"/>
        <end position="64"/>
    </location>
</feature>
<evidence type="ECO:0000256" key="9">
    <source>
        <dbReference type="ARBA" id="ARBA00022989"/>
    </source>
</evidence>
<evidence type="ECO:0000256" key="5">
    <source>
        <dbReference type="ARBA" id="ARBA00022617"/>
    </source>
</evidence>